<dbReference type="Proteomes" id="UP000634136">
    <property type="component" value="Unassembled WGS sequence"/>
</dbReference>
<evidence type="ECO:0000256" key="5">
    <source>
        <dbReference type="ARBA" id="ARBA00023242"/>
    </source>
</evidence>
<dbReference type="InterPro" id="IPR006447">
    <property type="entry name" value="Myb_dom_plants"/>
</dbReference>
<dbReference type="SUPFAM" id="SSF46689">
    <property type="entry name" value="Homeodomain-like"/>
    <property type="match status" value="1"/>
</dbReference>
<evidence type="ECO:0000256" key="3">
    <source>
        <dbReference type="ARBA" id="ARBA00023125"/>
    </source>
</evidence>
<protein>
    <submittedName>
        <fullName evidence="7">Transcription factor HHO5-like</fullName>
    </submittedName>
</protein>
<organism evidence="7 8">
    <name type="scientific">Senna tora</name>
    <dbReference type="NCBI Taxonomy" id="362788"/>
    <lineage>
        <taxon>Eukaryota</taxon>
        <taxon>Viridiplantae</taxon>
        <taxon>Streptophyta</taxon>
        <taxon>Embryophyta</taxon>
        <taxon>Tracheophyta</taxon>
        <taxon>Spermatophyta</taxon>
        <taxon>Magnoliopsida</taxon>
        <taxon>eudicotyledons</taxon>
        <taxon>Gunneridae</taxon>
        <taxon>Pentapetalae</taxon>
        <taxon>rosids</taxon>
        <taxon>fabids</taxon>
        <taxon>Fabales</taxon>
        <taxon>Fabaceae</taxon>
        <taxon>Caesalpinioideae</taxon>
        <taxon>Cassia clade</taxon>
        <taxon>Senna</taxon>
    </lineage>
</organism>
<evidence type="ECO:0000256" key="4">
    <source>
        <dbReference type="ARBA" id="ARBA00023163"/>
    </source>
</evidence>
<dbReference type="Gene3D" id="1.10.10.60">
    <property type="entry name" value="Homeodomain-like"/>
    <property type="match status" value="1"/>
</dbReference>
<sequence length="345" mass="38989">MGSIQLELGLSSKQTCIPKSTVNFLNDLKNLDYCVPEKLSKLEAYLQKHKEEFLRLEPFQQVFPVCVELLKDSIEILQDEIMLLGESMPTKDLMNSLAFQANDSKQKQPVVAEYDEPKNHLPSSYYGENIEKEIMEESSITPNAKIPNVEFTNICHYGPNLRVDDYLDHPTPQISEPIMRGNRITWSPELHAKFLEALNANGGPQAARPKQIKEFMKVDGLTNEQIKSHLQKYRLQLRALQTQNPTNMVDHVEFQNMQRQHMFGGTGRDNVIGMPITSPYAFLLPNGQIATENNAVAIATATATAAASLPSHMQIGDEVGSNYCFDNNIRQHDGSQAAFMYRKYI</sequence>
<evidence type="ECO:0000313" key="7">
    <source>
        <dbReference type="EMBL" id="KAF7822357.1"/>
    </source>
</evidence>
<dbReference type="Pfam" id="PF00249">
    <property type="entry name" value="Myb_DNA-binding"/>
    <property type="match status" value="1"/>
</dbReference>
<dbReference type="GO" id="GO:0003700">
    <property type="term" value="F:DNA-binding transcription factor activity"/>
    <property type="evidence" value="ECO:0007669"/>
    <property type="project" value="InterPro"/>
</dbReference>
<keyword evidence="3" id="KW-0238">DNA-binding</keyword>
<dbReference type="InterPro" id="IPR044787">
    <property type="entry name" value="HHO5-like"/>
</dbReference>
<dbReference type="NCBIfam" id="TIGR01557">
    <property type="entry name" value="myb_SHAQKYF"/>
    <property type="match status" value="1"/>
</dbReference>
<gene>
    <name evidence="7" type="ORF">G2W53_027812</name>
</gene>
<evidence type="ECO:0000313" key="8">
    <source>
        <dbReference type="Proteomes" id="UP000634136"/>
    </source>
</evidence>
<evidence type="ECO:0000259" key="6">
    <source>
        <dbReference type="PROSITE" id="PS51294"/>
    </source>
</evidence>
<dbReference type="EMBL" id="JAAIUW010000008">
    <property type="protein sequence ID" value="KAF7822357.1"/>
    <property type="molecule type" value="Genomic_DNA"/>
</dbReference>
<proteinExistence type="predicted"/>
<dbReference type="InterPro" id="IPR017930">
    <property type="entry name" value="Myb_dom"/>
</dbReference>
<comment type="subcellular location">
    <subcellularLocation>
        <location evidence="1">Nucleus</location>
    </subcellularLocation>
</comment>
<keyword evidence="4" id="KW-0804">Transcription</keyword>
<reference evidence="7" key="1">
    <citation type="submission" date="2020-09" db="EMBL/GenBank/DDBJ databases">
        <title>Genome-Enabled Discovery of Anthraquinone Biosynthesis in Senna tora.</title>
        <authorList>
            <person name="Kang S.-H."/>
            <person name="Pandey R.P."/>
            <person name="Lee C.-M."/>
            <person name="Sim J.-S."/>
            <person name="Jeong J.-T."/>
            <person name="Choi B.-S."/>
            <person name="Jung M."/>
            <person name="Ginzburg D."/>
            <person name="Zhao K."/>
            <person name="Won S.Y."/>
            <person name="Oh T.-J."/>
            <person name="Yu Y."/>
            <person name="Kim N.-H."/>
            <person name="Lee O.R."/>
            <person name="Lee T.-H."/>
            <person name="Bashyal P."/>
            <person name="Kim T.-S."/>
            <person name="Lee W.-H."/>
            <person name="Kawkins C."/>
            <person name="Kim C.-K."/>
            <person name="Kim J.S."/>
            <person name="Ahn B.O."/>
            <person name="Rhee S.Y."/>
            <person name="Sohng J.K."/>
        </authorList>
    </citation>
    <scope>NUCLEOTIDE SEQUENCE</scope>
    <source>
        <tissue evidence="7">Leaf</tissue>
    </source>
</reference>
<dbReference type="InterPro" id="IPR058673">
    <property type="entry name" value="HHO5-like_N"/>
</dbReference>
<evidence type="ECO:0000256" key="2">
    <source>
        <dbReference type="ARBA" id="ARBA00023015"/>
    </source>
</evidence>
<dbReference type="OrthoDB" id="60033at2759"/>
<dbReference type="PANTHER" id="PTHR31003">
    <property type="entry name" value="MYB FAMILY TRANSCRIPTION FACTOR"/>
    <property type="match status" value="1"/>
</dbReference>
<keyword evidence="8" id="KW-1185">Reference proteome</keyword>
<keyword evidence="2" id="KW-0805">Transcription regulation</keyword>
<comment type="caution">
    <text evidence="7">The sequence shown here is derived from an EMBL/GenBank/DDBJ whole genome shotgun (WGS) entry which is preliminary data.</text>
</comment>
<dbReference type="InterPro" id="IPR001005">
    <property type="entry name" value="SANT/Myb"/>
</dbReference>
<feature type="domain" description="HTH myb-type" evidence="6">
    <location>
        <begin position="185"/>
        <end position="238"/>
    </location>
</feature>
<dbReference type="FunFam" id="1.10.10.60:FF:000007">
    <property type="entry name" value="Two-component response regulator"/>
    <property type="match status" value="1"/>
</dbReference>
<dbReference type="PROSITE" id="PS51294">
    <property type="entry name" value="HTH_MYB"/>
    <property type="match status" value="1"/>
</dbReference>
<accession>A0A834THL6</accession>
<dbReference type="GO" id="GO:0005634">
    <property type="term" value="C:nucleus"/>
    <property type="evidence" value="ECO:0007669"/>
    <property type="project" value="UniProtKB-SubCell"/>
</dbReference>
<name>A0A834THL6_9FABA</name>
<dbReference type="PANTHER" id="PTHR31003:SF22">
    <property type="entry name" value="TRANSCRIPTION FACTOR HHO5"/>
    <property type="match status" value="1"/>
</dbReference>
<dbReference type="GO" id="GO:0003677">
    <property type="term" value="F:DNA binding"/>
    <property type="evidence" value="ECO:0007669"/>
    <property type="project" value="UniProtKB-KW"/>
</dbReference>
<evidence type="ECO:0000256" key="1">
    <source>
        <dbReference type="ARBA" id="ARBA00004123"/>
    </source>
</evidence>
<dbReference type="InterPro" id="IPR009057">
    <property type="entry name" value="Homeodomain-like_sf"/>
</dbReference>
<dbReference type="AlphaFoldDB" id="A0A834THL6"/>
<keyword evidence="5" id="KW-0539">Nucleus</keyword>
<dbReference type="Pfam" id="PF26575">
    <property type="entry name" value="HHO5_N"/>
    <property type="match status" value="1"/>
</dbReference>